<organism evidence="1">
    <name type="scientific">Dasosvirus sp</name>
    <dbReference type="NCBI Taxonomy" id="2487764"/>
    <lineage>
        <taxon>Viruses</taxon>
        <taxon>Varidnaviria</taxon>
        <taxon>Bamfordvirae</taxon>
        <taxon>Nucleocytoviricota</taxon>
        <taxon>Megaviricetes</taxon>
        <taxon>Imitervirales</taxon>
        <taxon>Mimiviridae</taxon>
        <taxon>Klosneuvirinae</taxon>
    </lineage>
</organism>
<dbReference type="EMBL" id="MK072044">
    <property type="protein sequence ID" value="AYV77462.1"/>
    <property type="molecule type" value="Genomic_DNA"/>
</dbReference>
<sequence>MILSELMIIGGSHYIIHGESYCQQYLLGTWTIIRDNCTCGRTKTRSSDRAVSVTFFDINDQSIVTIPENGYFGSKLFQKLNSMLDPSVRFVAKSIIVQWFNDSGAYFICFSVGNNPIRYLVDQIEVKKKNKNEILTEIKSNQFVRSHFDMSGINVKDVVVEELAYFRKQCYIL</sequence>
<name>A0A3G4ZRC0_9VIRU</name>
<proteinExistence type="predicted"/>
<gene>
    <name evidence="1" type="ORF">Dasosvirus3_21</name>
</gene>
<evidence type="ECO:0000313" key="1">
    <source>
        <dbReference type="EMBL" id="AYV77462.1"/>
    </source>
</evidence>
<accession>A0A3G4ZRC0</accession>
<protein>
    <submittedName>
        <fullName evidence="1">Uncharacterized protein</fullName>
    </submittedName>
</protein>
<reference evidence="1" key="1">
    <citation type="submission" date="2018-10" db="EMBL/GenBank/DDBJ databases">
        <title>Hidden diversity of soil giant viruses.</title>
        <authorList>
            <person name="Schulz F."/>
            <person name="Alteio L."/>
            <person name="Goudeau D."/>
            <person name="Ryan E.M."/>
            <person name="Malmstrom R.R."/>
            <person name="Blanchard J."/>
            <person name="Woyke T."/>
        </authorList>
    </citation>
    <scope>NUCLEOTIDE SEQUENCE</scope>
    <source>
        <strain evidence="1">DSV1</strain>
    </source>
</reference>